<dbReference type="InterPro" id="IPR000463">
    <property type="entry name" value="Fatty_acid-bd"/>
</dbReference>
<keyword evidence="2" id="KW-0446">Lipid-binding</keyword>
<dbReference type="OrthoDB" id="354351at2759"/>
<dbReference type="Gene3D" id="2.40.128.20">
    <property type="match status" value="1"/>
</dbReference>
<sequence>MDQFLGHWKLVKNDNFEAYLKAVNVSLLLRKVASRVTTYEEITQDIDHTCHLKLTSTFTTNTLTFKLGVPFKEITPSGHRMKTTITIEDDKWIQNQLADDPTAVDSKVTRRLLDMDNMIATYEAGDVVAYRTMTRHKS</sequence>
<evidence type="ECO:0000256" key="2">
    <source>
        <dbReference type="ARBA" id="ARBA00023121"/>
    </source>
</evidence>
<dbReference type="AlphaFoldDB" id="A0A0L8FWZ8"/>
<dbReference type="CDD" id="cd00742">
    <property type="entry name" value="FABP"/>
    <property type="match status" value="1"/>
</dbReference>
<dbReference type="GO" id="GO:0008289">
    <property type="term" value="F:lipid binding"/>
    <property type="evidence" value="ECO:0007669"/>
    <property type="project" value="UniProtKB-KW"/>
</dbReference>
<name>A0A0L8FWZ8_OCTBM</name>
<evidence type="ECO:0000256" key="3">
    <source>
        <dbReference type="RuleBase" id="RU003696"/>
    </source>
</evidence>
<dbReference type="PANTHER" id="PTHR11955">
    <property type="entry name" value="FATTY ACID BINDING PROTEIN"/>
    <property type="match status" value="1"/>
</dbReference>
<feature type="domain" description="Cytosolic fatty-acid binding proteins" evidence="4">
    <location>
        <begin position="6"/>
        <end position="23"/>
    </location>
</feature>
<dbReference type="InterPro" id="IPR012674">
    <property type="entry name" value="Calycin"/>
</dbReference>
<dbReference type="SUPFAM" id="SSF50814">
    <property type="entry name" value="Lipocalins"/>
    <property type="match status" value="1"/>
</dbReference>
<dbReference type="STRING" id="37653.A0A0L8FWZ8"/>
<evidence type="ECO:0000256" key="1">
    <source>
        <dbReference type="ARBA" id="ARBA00008390"/>
    </source>
</evidence>
<gene>
    <name evidence="5" type="ORF">OCBIM_22005496mg</name>
</gene>
<dbReference type="InterPro" id="IPR031259">
    <property type="entry name" value="ILBP"/>
</dbReference>
<comment type="similarity">
    <text evidence="1 3">Belongs to the calycin superfamily. Fatty-acid binding protein (FABP) family.</text>
</comment>
<dbReference type="KEGG" id="obi:106880626"/>
<dbReference type="EMBL" id="KQ425623">
    <property type="protein sequence ID" value="KOF69213.1"/>
    <property type="molecule type" value="Genomic_DNA"/>
</dbReference>
<keyword evidence="3" id="KW-0813">Transport</keyword>
<organism evidence="5">
    <name type="scientific">Octopus bimaculoides</name>
    <name type="common">California two-spotted octopus</name>
    <dbReference type="NCBI Taxonomy" id="37653"/>
    <lineage>
        <taxon>Eukaryota</taxon>
        <taxon>Metazoa</taxon>
        <taxon>Spiralia</taxon>
        <taxon>Lophotrochozoa</taxon>
        <taxon>Mollusca</taxon>
        <taxon>Cephalopoda</taxon>
        <taxon>Coleoidea</taxon>
        <taxon>Octopodiformes</taxon>
        <taxon>Octopoda</taxon>
        <taxon>Incirrata</taxon>
        <taxon>Octopodidae</taxon>
        <taxon>Octopus</taxon>
    </lineage>
</organism>
<dbReference type="PROSITE" id="PS00214">
    <property type="entry name" value="FABP"/>
    <property type="match status" value="1"/>
</dbReference>
<dbReference type="InterPro" id="IPR000566">
    <property type="entry name" value="Lipocln_cytosolic_FA-bd_dom"/>
</dbReference>
<reference evidence="5" key="1">
    <citation type="submission" date="2015-07" db="EMBL/GenBank/DDBJ databases">
        <title>MeaNS - Measles Nucleotide Surveillance Program.</title>
        <authorList>
            <person name="Tran T."/>
            <person name="Druce J."/>
        </authorList>
    </citation>
    <scope>NUCLEOTIDE SEQUENCE</scope>
    <source>
        <strain evidence="5">UCB-OBI-ISO-001</strain>
        <tissue evidence="5">Gonad</tissue>
    </source>
</reference>
<evidence type="ECO:0000259" key="4">
    <source>
        <dbReference type="PROSITE" id="PS00214"/>
    </source>
</evidence>
<proteinExistence type="inferred from homology"/>
<dbReference type="OMA" id="WHSNQYS"/>
<evidence type="ECO:0000313" key="5">
    <source>
        <dbReference type="EMBL" id="KOF69213.1"/>
    </source>
</evidence>
<dbReference type="PRINTS" id="PR00178">
    <property type="entry name" value="FATTYACIDBP"/>
</dbReference>
<protein>
    <recommendedName>
        <fullName evidence="4">Cytosolic fatty-acid binding proteins domain-containing protein</fullName>
    </recommendedName>
</protein>
<accession>A0A0L8FWZ8</accession>
<dbReference type="Pfam" id="PF00061">
    <property type="entry name" value="Lipocalin"/>
    <property type="match status" value="1"/>
</dbReference>